<dbReference type="InterPro" id="IPR016050">
    <property type="entry name" value="Proteasome_bsu_CS"/>
</dbReference>
<keyword evidence="4" id="KW-0888">Threonine protease</keyword>
<dbReference type="RefSeq" id="XP_027200701.1">
    <property type="nucleotide sequence ID" value="XM_027344900.1"/>
</dbReference>
<comment type="subunit">
    <text evidence="11">Component of the proteasome complex.</text>
</comment>
<dbReference type="AlphaFoldDB" id="A0A6P6Y6S2"/>
<sequence>MALEAYLGLHPNEQFNLDRKHCELPDYEKVIEDDHHQICLSIPRDQMNLYSDPARKIAMKFNKGTTTLSFVYKGGVVVCADSRATGGQYISTQECKKIIIINNFLLGTMAGGAADCMYWQRVLSKECRLFELRNKQRISVAAASKILANILYSYKGMGLSLGVMICGWDKVRGPQIFYVDNEGNRQPGKLFSVGSGSTYAYGVLDSYYKHDMTDDEAYDLGRRAIFHAQHRDAASGGIVRVFTIKESGWKRISEQDMMQLYDEPYHQERPGVDEK</sequence>
<evidence type="ECO:0000313" key="12">
    <source>
        <dbReference type="Proteomes" id="UP000515146"/>
    </source>
</evidence>
<dbReference type="SUPFAM" id="SSF56235">
    <property type="entry name" value="N-terminal nucleophile aminohydrolases (Ntn hydrolases)"/>
    <property type="match status" value="1"/>
</dbReference>
<comment type="subcellular location">
    <subcellularLocation>
        <location evidence="11">Cytoplasm</location>
    </subcellularLocation>
    <subcellularLocation>
        <location evidence="11">Nucleus</location>
    </subcellularLocation>
</comment>
<keyword evidence="5" id="KW-0378">Hydrolase</keyword>
<protein>
    <recommendedName>
        <fullName evidence="11">Proteasome subunit beta</fullName>
    </recommendedName>
</protein>
<evidence type="ECO:0000313" key="13">
    <source>
        <dbReference type="RefSeq" id="XP_027200701.1"/>
    </source>
</evidence>
<dbReference type="InParanoid" id="A0A6P6Y6S2"/>
<evidence type="ECO:0000256" key="10">
    <source>
        <dbReference type="ARBA" id="ARBA00026071"/>
    </source>
</evidence>
<name>A0A6P6Y6S2_DERPT</name>
<dbReference type="Proteomes" id="UP000515146">
    <property type="component" value="Unplaced"/>
</dbReference>
<dbReference type="KEGG" id="dpte:113794767"/>
<dbReference type="PANTHER" id="PTHR32194">
    <property type="entry name" value="METALLOPROTEASE TLDD"/>
    <property type="match status" value="1"/>
</dbReference>
<dbReference type="FunFam" id="3.60.20.10:FF:000051">
    <property type="entry name" value="Proteasome subunit beta"/>
    <property type="match status" value="1"/>
</dbReference>
<evidence type="ECO:0000256" key="5">
    <source>
        <dbReference type="ARBA" id="ARBA00022801"/>
    </source>
</evidence>
<evidence type="ECO:0000256" key="9">
    <source>
        <dbReference type="ARBA" id="ARBA00024953"/>
    </source>
</evidence>
<dbReference type="OrthoDB" id="37597at2759"/>
<dbReference type="GO" id="GO:0004298">
    <property type="term" value="F:threonine-type endopeptidase activity"/>
    <property type="evidence" value="ECO:0007669"/>
    <property type="project" value="UniProtKB-KW"/>
</dbReference>
<evidence type="ECO:0000256" key="7">
    <source>
        <dbReference type="ARBA" id="ARBA00023145"/>
    </source>
</evidence>
<proteinExistence type="inferred from homology"/>
<dbReference type="PROSITE" id="PS51476">
    <property type="entry name" value="PROTEASOME_BETA_2"/>
    <property type="match status" value="1"/>
</dbReference>
<evidence type="ECO:0000256" key="3">
    <source>
        <dbReference type="ARBA" id="ARBA00022670"/>
    </source>
</evidence>
<comment type="function">
    <text evidence="9">Non-catalytic component of the proteasome, a multicatalytic proteinase complex which is characterized by its ability to cleave peptides with Arg, Phe, Tyr, Leu, and Glu adjacent to the leaving group at neutral or slightly basic pH. The proteasome has an ATP-dependent proteolytic activity.</text>
</comment>
<comment type="function">
    <text evidence="11">Component of the proteasome, a multicatalytic proteinase complex which is characterized by its ability to cleave peptides with Arg, Phe, Tyr, Leu, and Glu adjacent to the leaving group at neutral or slightly basic pH. The proteasome has an ATP-dependent proteolytic activity.</text>
</comment>
<keyword evidence="8 11" id="KW-0539">Nucleus</keyword>
<keyword evidence="6 11" id="KW-0647">Proteasome</keyword>
<accession>A0A6P6Y6S2</accession>
<reference evidence="13" key="1">
    <citation type="submission" date="2025-08" db="UniProtKB">
        <authorList>
            <consortium name="RefSeq"/>
        </authorList>
    </citation>
    <scope>IDENTIFICATION</scope>
    <source>
        <strain evidence="13">Airmid</strain>
    </source>
</reference>
<dbReference type="InterPro" id="IPR001353">
    <property type="entry name" value="Proteasome_sua/b"/>
</dbReference>
<dbReference type="GO" id="GO:0051603">
    <property type="term" value="P:proteolysis involved in protein catabolic process"/>
    <property type="evidence" value="ECO:0007669"/>
    <property type="project" value="InterPro"/>
</dbReference>
<evidence type="ECO:0000256" key="4">
    <source>
        <dbReference type="ARBA" id="ARBA00022698"/>
    </source>
</evidence>
<comment type="catalytic activity">
    <reaction evidence="1">
        <text>Cleavage of peptide bonds with very broad specificity.</text>
        <dbReference type="EC" id="3.4.25.1"/>
    </reaction>
</comment>
<evidence type="ECO:0000256" key="11">
    <source>
        <dbReference type="RuleBase" id="RU004203"/>
    </source>
</evidence>
<gene>
    <name evidence="13" type="primary">LOC113794767</name>
</gene>
<dbReference type="Gene3D" id="3.60.20.10">
    <property type="entry name" value="Glutamine Phosphoribosylpyrophosphate, subunit 1, domain 1"/>
    <property type="match status" value="1"/>
</dbReference>
<keyword evidence="2 11" id="KW-0963">Cytoplasm</keyword>
<dbReference type="Pfam" id="PF00227">
    <property type="entry name" value="Proteasome"/>
    <property type="match status" value="1"/>
</dbReference>
<dbReference type="InterPro" id="IPR000243">
    <property type="entry name" value="Pept_T1A_subB"/>
</dbReference>
<evidence type="ECO:0000256" key="1">
    <source>
        <dbReference type="ARBA" id="ARBA00001198"/>
    </source>
</evidence>
<evidence type="ECO:0000256" key="2">
    <source>
        <dbReference type="ARBA" id="ARBA00022490"/>
    </source>
</evidence>
<dbReference type="PRINTS" id="PR00141">
    <property type="entry name" value="PROTEASOME"/>
</dbReference>
<keyword evidence="7" id="KW-0865">Zymogen</keyword>
<dbReference type="PROSITE" id="PS00854">
    <property type="entry name" value="PROTEASOME_BETA_1"/>
    <property type="match status" value="1"/>
</dbReference>
<dbReference type="InterPro" id="IPR023333">
    <property type="entry name" value="Proteasome_suB-type"/>
</dbReference>
<keyword evidence="3" id="KW-0645">Protease</keyword>
<dbReference type="PANTHER" id="PTHR32194:SF3">
    <property type="entry name" value="PROTEASOME SUBUNIT BETA"/>
    <property type="match status" value="1"/>
</dbReference>
<dbReference type="GO" id="GO:0005839">
    <property type="term" value="C:proteasome core complex"/>
    <property type="evidence" value="ECO:0007669"/>
    <property type="project" value="InterPro"/>
</dbReference>
<dbReference type="InterPro" id="IPR029055">
    <property type="entry name" value="Ntn_hydrolases_N"/>
</dbReference>
<dbReference type="GO" id="GO:0005737">
    <property type="term" value="C:cytoplasm"/>
    <property type="evidence" value="ECO:0007669"/>
    <property type="project" value="UniProtKB-SubCell"/>
</dbReference>
<dbReference type="FunCoup" id="A0A6P6Y6S2">
    <property type="interactions" value="1045"/>
</dbReference>
<dbReference type="GO" id="GO:0005634">
    <property type="term" value="C:nucleus"/>
    <property type="evidence" value="ECO:0007669"/>
    <property type="project" value="UniProtKB-SubCell"/>
</dbReference>
<comment type="similarity">
    <text evidence="11">Belongs to the peptidase T1B family.</text>
</comment>
<comment type="subunit">
    <text evidence="10">The 26S proteasome consists of a 20S proteasome core and two 19S regulatory subunits. The 20S proteasome core is composed of 28 subunits that are arranged in four stacked rings, resulting in a barrel-shaped structure. The two end rings are each formed by seven alpha subunits, and the two central rings are each formed by seven beta subunits. The catalytic chamber with the active sites is on the inside of the barrel.</text>
</comment>
<evidence type="ECO:0000256" key="8">
    <source>
        <dbReference type="ARBA" id="ARBA00023242"/>
    </source>
</evidence>
<evidence type="ECO:0000256" key="6">
    <source>
        <dbReference type="ARBA" id="ARBA00022942"/>
    </source>
</evidence>
<dbReference type="CDD" id="cd03761">
    <property type="entry name" value="proteasome_beta_type_5"/>
    <property type="match status" value="1"/>
</dbReference>
<keyword evidence="12" id="KW-1185">Reference proteome</keyword>
<organism evidence="12 13">
    <name type="scientific">Dermatophagoides pteronyssinus</name>
    <name type="common">European house dust mite</name>
    <dbReference type="NCBI Taxonomy" id="6956"/>
    <lineage>
        <taxon>Eukaryota</taxon>
        <taxon>Metazoa</taxon>
        <taxon>Ecdysozoa</taxon>
        <taxon>Arthropoda</taxon>
        <taxon>Chelicerata</taxon>
        <taxon>Arachnida</taxon>
        <taxon>Acari</taxon>
        <taxon>Acariformes</taxon>
        <taxon>Sarcoptiformes</taxon>
        <taxon>Astigmata</taxon>
        <taxon>Psoroptidia</taxon>
        <taxon>Analgoidea</taxon>
        <taxon>Pyroglyphidae</taxon>
        <taxon>Dermatophagoidinae</taxon>
        <taxon>Dermatophagoides</taxon>
    </lineage>
</organism>
<dbReference type="OMA" id="ICGWDKV"/>